<dbReference type="PANTHER" id="PTHR45898">
    <property type="entry name" value="TOM1-LIKE PROTEIN"/>
    <property type="match status" value="1"/>
</dbReference>
<dbReference type="PROSITE" id="PS50909">
    <property type="entry name" value="GAT"/>
    <property type="match status" value="1"/>
</dbReference>
<sequence length="828" mass="89725">MVKTMVEGATSDFLVGPDWAKNIEICDTLNNEPGQVKDVIKGIKKKLGSKKSKVQLLVLTLLETIVKNCGEIVHMHVAERGILQDMVRIVKKKPDFYVKEKILTLIDTWQEAFGGARARYPQYFVAYQDLLRAGSVFPPRSERSSPVFTPPQTKPLSSYPPNIQNSDRQEMTQSSEESEFPTLSLTEIQKARGIVDVLAQMLNALAPGNKEGLKQDVIVDLVDQCRTYKLRIVHLVNSTSDESLLCQGLALNDDLQRVLAKHEELASGSYSQADITKHEPVNVNGSLLDSGNSSQQSDGRCLTMLKGETLSGFLDLVISSVSLCQESISNTGASSKPFNQSLLPASTPSATNGSTLPAAVGPKIDLLSGDDYNSPKADTLALVPLGEPQQTSPASQQNALVLIDMFSDGNNSASARAQSSDSARQTNRLTPQGQQLQQQQNFHANGTVPNTGLPRYEQSYAQCTRPAWNGQMVQQQQNFPANGAVPNMGSPGYEQSYAQGTGPSWNGQMVQQQQNFHGNGTVSNLGSPRYEQTCSQGTSPAWSGQLVQQQSQDFHANGTVSSMGSPRYEQTCDQGSSPAWSGQLVQQQPHNFQANGTISNIGSPRYEQLCTQGTTPAWNGHLVQQQKPLSPIYGAQSSGSLPPPPWEAQAADRSPVAGSQYPQSVVTQVVVTHNLPLGPQHTGSDHVVGMYIQPITSGNLSAINNQAAAAGNQFCGFHPQLNQGAQYMGIHPQQMPTNQMASLYPQQMMYGNQMGAYGYGELQYIDQKMDALSIRDDSSSLRNSAYQVPTSSYVPPGKPSKAEDKLLFGDLVDMANIKSINTASGRAW</sequence>
<dbReference type="InterPro" id="IPR038425">
    <property type="entry name" value="GAT_sf"/>
</dbReference>
<feature type="compositionally biased region" description="Polar residues" evidence="6">
    <location>
        <begin position="496"/>
        <end position="564"/>
    </location>
</feature>
<dbReference type="Pfam" id="PF00790">
    <property type="entry name" value="VHS"/>
    <property type="match status" value="1"/>
</dbReference>
<dbReference type="InterPro" id="IPR008942">
    <property type="entry name" value="ENTH_VHS"/>
</dbReference>
<evidence type="ECO:0000256" key="1">
    <source>
        <dbReference type="ARBA" id="ARBA00004170"/>
    </source>
</evidence>
<feature type="domain" description="GAT" evidence="8">
    <location>
        <begin position="179"/>
        <end position="267"/>
    </location>
</feature>
<evidence type="ECO:0000256" key="2">
    <source>
        <dbReference type="ARBA" id="ARBA00007708"/>
    </source>
</evidence>
<dbReference type="CDD" id="cd14231">
    <property type="entry name" value="GAT_GGA-like_plant"/>
    <property type="match status" value="1"/>
</dbReference>
<dbReference type="FunFam" id="1.25.40.90:FF:000028">
    <property type="entry name" value="TOM1-like protein 2"/>
    <property type="match status" value="1"/>
</dbReference>
<dbReference type="GO" id="GO:0016020">
    <property type="term" value="C:membrane"/>
    <property type="evidence" value="ECO:0007669"/>
    <property type="project" value="UniProtKB-SubCell"/>
</dbReference>
<dbReference type="SMART" id="SM00288">
    <property type="entry name" value="VHS"/>
    <property type="match status" value="1"/>
</dbReference>
<feature type="region of interest" description="Disordered" evidence="6">
    <location>
        <begin position="480"/>
        <end position="583"/>
    </location>
</feature>
<proteinExistence type="inferred from homology"/>
<evidence type="ECO:0000256" key="4">
    <source>
        <dbReference type="ARBA" id="ARBA00022927"/>
    </source>
</evidence>
<dbReference type="EMBL" id="VEPZ02000470">
    <property type="protein sequence ID" value="KAE8724475.1"/>
    <property type="molecule type" value="Genomic_DNA"/>
</dbReference>
<dbReference type="SUPFAM" id="SSF89009">
    <property type="entry name" value="GAT-like domain"/>
    <property type="match status" value="1"/>
</dbReference>
<dbReference type="AlphaFoldDB" id="A0A6A3C5J9"/>
<feature type="compositionally biased region" description="Polar residues" evidence="6">
    <location>
        <begin position="571"/>
        <end position="583"/>
    </location>
</feature>
<keyword evidence="10" id="KW-1185">Reference proteome</keyword>
<comment type="subcellular location">
    <subcellularLocation>
        <location evidence="1">Membrane</location>
        <topology evidence="1">Peripheral membrane protein</topology>
    </subcellularLocation>
</comment>
<feature type="region of interest" description="Disordered" evidence="6">
    <location>
        <begin position="139"/>
        <end position="181"/>
    </location>
</feature>
<dbReference type="PROSITE" id="PS50179">
    <property type="entry name" value="VHS"/>
    <property type="match status" value="1"/>
</dbReference>
<feature type="region of interest" description="Disordered" evidence="6">
    <location>
        <begin position="335"/>
        <end position="356"/>
    </location>
</feature>
<comment type="caution">
    <text evidence="9">The sequence shown here is derived from an EMBL/GenBank/DDBJ whole genome shotgun (WGS) entry which is preliminary data.</text>
</comment>
<protein>
    <submittedName>
        <fullName evidence="9">Branched-chain-amino-acid aminotransferase-like protein 3</fullName>
    </submittedName>
</protein>
<dbReference type="GO" id="GO:0005737">
    <property type="term" value="C:cytoplasm"/>
    <property type="evidence" value="ECO:0007669"/>
    <property type="project" value="UniProtKB-ARBA"/>
</dbReference>
<name>A0A6A3C5J9_HIBSY</name>
<gene>
    <name evidence="9" type="ORF">F3Y22_tig00010505pilonHSYRG00004</name>
</gene>
<dbReference type="GO" id="GO:0008483">
    <property type="term" value="F:transaminase activity"/>
    <property type="evidence" value="ECO:0007669"/>
    <property type="project" value="UniProtKB-KW"/>
</dbReference>
<dbReference type="InterPro" id="IPR004152">
    <property type="entry name" value="GAT_dom"/>
</dbReference>
<feature type="compositionally biased region" description="Polar residues" evidence="6">
    <location>
        <begin position="154"/>
        <end position="181"/>
    </location>
</feature>
<evidence type="ECO:0000313" key="9">
    <source>
        <dbReference type="EMBL" id="KAE8724475.1"/>
    </source>
</evidence>
<dbReference type="GO" id="GO:0043328">
    <property type="term" value="P:protein transport to vacuole involved in ubiquitin-dependent protein catabolic process via the multivesicular body sorting pathway"/>
    <property type="evidence" value="ECO:0007669"/>
    <property type="project" value="InterPro"/>
</dbReference>
<dbReference type="InterPro" id="IPR044836">
    <property type="entry name" value="TOL_plant"/>
</dbReference>
<keyword evidence="4" id="KW-0653">Protein transport</keyword>
<evidence type="ECO:0000256" key="5">
    <source>
        <dbReference type="ARBA" id="ARBA00023136"/>
    </source>
</evidence>
<feature type="domain" description="VHS" evidence="7">
    <location>
        <begin position="9"/>
        <end position="138"/>
    </location>
</feature>
<dbReference type="Gene3D" id="1.25.40.90">
    <property type="match status" value="1"/>
</dbReference>
<evidence type="ECO:0000256" key="3">
    <source>
        <dbReference type="ARBA" id="ARBA00022448"/>
    </source>
</evidence>
<feature type="region of interest" description="Disordered" evidence="6">
    <location>
        <begin position="410"/>
        <end position="439"/>
    </location>
</feature>
<dbReference type="SUPFAM" id="SSF48464">
    <property type="entry name" value="ENTH/VHS domain"/>
    <property type="match status" value="1"/>
</dbReference>
<keyword evidence="3" id="KW-0813">Transport</keyword>
<dbReference type="GO" id="GO:0043130">
    <property type="term" value="F:ubiquitin binding"/>
    <property type="evidence" value="ECO:0007669"/>
    <property type="project" value="InterPro"/>
</dbReference>
<dbReference type="GO" id="GO:0035091">
    <property type="term" value="F:phosphatidylinositol binding"/>
    <property type="evidence" value="ECO:0007669"/>
    <property type="project" value="InterPro"/>
</dbReference>
<dbReference type="Gene3D" id="1.20.58.160">
    <property type="match status" value="1"/>
</dbReference>
<evidence type="ECO:0000259" key="7">
    <source>
        <dbReference type="PROSITE" id="PS50179"/>
    </source>
</evidence>
<evidence type="ECO:0000313" key="10">
    <source>
        <dbReference type="Proteomes" id="UP000436088"/>
    </source>
</evidence>
<feature type="compositionally biased region" description="Polar residues" evidence="6">
    <location>
        <begin position="335"/>
        <end position="355"/>
    </location>
</feature>
<dbReference type="InterPro" id="IPR002014">
    <property type="entry name" value="VHS_dom"/>
</dbReference>
<dbReference type="PANTHER" id="PTHR45898:SF4">
    <property type="entry name" value="TARGET OF MYB PROTEIN 1"/>
    <property type="match status" value="1"/>
</dbReference>
<evidence type="ECO:0000259" key="8">
    <source>
        <dbReference type="PROSITE" id="PS50909"/>
    </source>
</evidence>
<organism evidence="9 10">
    <name type="scientific">Hibiscus syriacus</name>
    <name type="common">Rose of Sharon</name>
    <dbReference type="NCBI Taxonomy" id="106335"/>
    <lineage>
        <taxon>Eukaryota</taxon>
        <taxon>Viridiplantae</taxon>
        <taxon>Streptophyta</taxon>
        <taxon>Embryophyta</taxon>
        <taxon>Tracheophyta</taxon>
        <taxon>Spermatophyta</taxon>
        <taxon>Magnoliopsida</taxon>
        <taxon>eudicotyledons</taxon>
        <taxon>Gunneridae</taxon>
        <taxon>Pentapetalae</taxon>
        <taxon>rosids</taxon>
        <taxon>malvids</taxon>
        <taxon>Malvales</taxon>
        <taxon>Malvaceae</taxon>
        <taxon>Malvoideae</taxon>
        <taxon>Hibiscus</taxon>
    </lineage>
</organism>
<evidence type="ECO:0000256" key="6">
    <source>
        <dbReference type="SAM" id="MobiDB-lite"/>
    </source>
</evidence>
<accession>A0A6A3C5J9</accession>
<dbReference type="Proteomes" id="UP000436088">
    <property type="component" value="Unassembled WGS sequence"/>
</dbReference>
<keyword evidence="5" id="KW-0472">Membrane</keyword>
<reference evidence="9" key="1">
    <citation type="submission" date="2019-09" db="EMBL/GenBank/DDBJ databases">
        <title>Draft genome information of white flower Hibiscus syriacus.</title>
        <authorList>
            <person name="Kim Y.-M."/>
        </authorList>
    </citation>
    <scope>NUCLEOTIDE SEQUENCE [LARGE SCALE GENOMIC DNA]</scope>
    <source>
        <strain evidence="9">YM2019G1</strain>
    </source>
</reference>
<feature type="region of interest" description="Disordered" evidence="6">
    <location>
        <begin position="635"/>
        <end position="659"/>
    </location>
</feature>
<dbReference type="Pfam" id="PF03127">
    <property type="entry name" value="GAT"/>
    <property type="match status" value="1"/>
</dbReference>
<feature type="compositionally biased region" description="Low complexity" evidence="6">
    <location>
        <begin position="412"/>
        <end position="425"/>
    </location>
</feature>
<dbReference type="CDD" id="cd03561">
    <property type="entry name" value="VHS"/>
    <property type="match status" value="1"/>
</dbReference>
<comment type="similarity">
    <text evidence="2">Belongs to the TOM1 family.</text>
</comment>